<dbReference type="EnsemblMetazoa" id="CLYHEMT005475.3">
    <property type="protein sequence ID" value="CLYHEMP005475.3"/>
    <property type="gene ID" value="CLYHEMG005475"/>
</dbReference>
<dbReference type="PIRSF" id="PIRSF028763">
    <property type="entry name" value="RNA_pol_Rpc34"/>
    <property type="match status" value="1"/>
</dbReference>
<evidence type="ECO:0000256" key="4">
    <source>
        <dbReference type="ARBA" id="ARBA00023163"/>
    </source>
</evidence>
<dbReference type="InterPro" id="IPR036388">
    <property type="entry name" value="WH-like_DNA-bd_sf"/>
</dbReference>
<keyword evidence="8" id="KW-1185">Reference proteome</keyword>
<dbReference type="GO" id="GO:0005654">
    <property type="term" value="C:nucleoplasm"/>
    <property type="evidence" value="ECO:0007669"/>
    <property type="project" value="UniProtKB-ARBA"/>
</dbReference>
<comment type="subcellular location">
    <subcellularLocation>
        <location evidence="1 6">Nucleus</location>
    </subcellularLocation>
</comment>
<dbReference type="InterPro" id="IPR007832">
    <property type="entry name" value="RNA_pol_Rpc34"/>
</dbReference>
<dbReference type="GO" id="GO:0005737">
    <property type="term" value="C:cytoplasm"/>
    <property type="evidence" value="ECO:0007669"/>
    <property type="project" value="UniProtKB-ARBA"/>
</dbReference>
<dbReference type="FunFam" id="1.10.10.10:FF:000116">
    <property type="entry name" value="DNA-directed RNA polymerase III subunit RPC6"/>
    <property type="match status" value="1"/>
</dbReference>
<name>A0A7M5WJS1_9CNID</name>
<evidence type="ECO:0000313" key="8">
    <source>
        <dbReference type="Proteomes" id="UP000594262"/>
    </source>
</evidence>
<dbReference type="OrthoDB" id="2134857at2759"/>
<comment type="function">
    <text evidence="6">DNA-dependent RNA polymerase catalyzes the transcription of DNA into RNA using the four ribonucleoside triphosphates as substrates. Specific peripheric component of RNA polymerase III which synthesizes small RNAs, such as 5S rRNA and tRNAs.</text>
</comment>
<dbReference type="InterPro" id="IPR036390">
    <property type="entry name" value="WH_DNA-bd_sf"/>
</dbReference>
<evidence type="ECO:0000256" key="2">
    <source>
        <dbReference type="ARBA" id="ARBA00011038"/>
    </source>
</evidence>
<evidence type="ECO:0000313" key="7">
    <source>
        <dbReference type="EnsemblMetazoa" id="CLYHEMP005475.3"/>
    </source>
</evidence>
<dbReference type="Gene3D" id="1.10.10.10">
    <property type="entry name" value="Winged helix-like DNA-binding domain superfamily/Winged helix DNA-binding domain"/>
    <property type="match status" value="2"/>
</dbReference>
<keyword evidence="5 6" id="KW-0539">Nucleus</keyword>
<dbReference type="RefSeq" id="XP_066911248.1">
    <property type="nucleotide sequence ID" value="XM_067055147.1"/>
</dbReference>
<dbReference type="AlphaFoldDB" id="A0A7M5WJS1"/>
<dbReference type="SUPFAM" id="SSF46785">
    <property type="entry name" value="Winged helix' DNA-binding domain"/>
    <property type="match status" value="2"/>
</dbReference>
<dbReference type="Pfam" id="PF05158">
    <property type="entry name" value="RNA_pol_Rpc34"/>
    <property type="match status" value="1"/>
</dbReference>
<protein>
    <recommendedName>
        <fullName evidence="6">DNA-directed RNA polymerase III subunit RPC6</fullName>
        <shortName evidence="6">RNA polymerase III subunit C6</shortName>
    </recommendedName>
</protein>
<accession>A0A7M5WJS1</accession>
<proteinExistence type="inferred from homology"/>
<dbReference type="FunFam" id="1.10.10.10:FF:000237">
    <property type="entry name" value="DNA-directed RNA polymerase III subunit RPC6"/>
    <property type="match status" value="1"/>
</dbReference>
<dbReference type="GeneID" id="136798517"/>
<evidence type="ECO:0000256" key="6">
    <source>
        <dbReference type="PIRNR" id="PIRNR028763"/>
    </source>
</evidence>
<reference evidence="7" key="1">
    <citation type="submission" date="2021-01" db="UniProtKB">
        <authorList>
            <consortium name="EnsemblMetazoa"/>
        </authorList>
    </citation>
    <scope>IDENTIFICATION</scope>
</reference>
<keyword evidence="4 6" id="KW-0804">Transcription</keyword>
<dbReference type="Proteomes" id="UP000594262">
    <property type="component" value="Unplaced"/>
</dbReference>
<evidence type="ECO:0000256" key="3">
    <source>
        <dbReference type="ARBA" id="ARBA00022478"/>
    </source>
</evidence>
<dbReference type="GO" id="GO:0005666">
    <property type="term" value="C:RNA polymerase III complex"/>
    <property type="evidence" value="ECO:0007669"/>
    <property type="project" value="UniProtKB-UniRule"/>
</dbReference>
<evidence type="ECO:0000256" key="5">
    <source>
        <dbReference type="ARBA" id="ARBA00023242"/>
    </source>
</evidence>
<comment type="similarity">
    <text evidence="2 6">Belongs to the eukaryotic RPC34/RPC39 RNA polymerase subunit family.</text>
</comment>
<keyword evidence="3 6" id="KW-0240">DNA-directed RNA polymerase</keyword>
<dbReference type="GO" id="GO:0006383">
    <property type="term" value="P:transcription by RNA polymerase III"/>
    <property type="evidence" value="ECO:0007669"/>
    <property type="project" value="UniProtKB-UniRule"/>
</dbReference>
<sequence length="321" mass="35848">MAAANVQVKQEPVEFIDFEGKVLELCKETPKGITDAIIQEHLPNITPQQRVKGINRLLSTGQIELLKSGSKLIYRFKDSQSSSKTRGFDVEEKLIYQIIENAENKGVWIRDIRYKSNLQMTAVNKVLKNLESKKLIKAVNSVAAGKRKVYMLFNLEPDASVTGGAWYSDQDFEAEFVDILNQQCFKFLQQKAAQAQEMKVDPLLKRNRSYASSHEVWKFIAELGISKVSLSVQDIETILNTLIFDGKAEMIIITDVSSTGSSSTSHESNAVQKKLFRAVKPVVPVPGLMRVPCGVCPVAKNCYPGGAVSPQTCIYLKDWLD</sequence>
<evidence type="ECO:0000256" key="1">
    <source>
        <dbReference type="ARBA" id="ARBA00004123"/>
    </source>
</evidence>
<dbReference type="InterPro" id="IPR016049">
    <property type="entry name" value="RNA_pol_Rpc34-like"/>
</dbReference>
<organism evidence="7 8">
    <name type="scientific">Clytia hemisphaerica</name>
    <dbReference type="NCBI Taxonomy" id="252671"/>
    <lineage>
        <taxon>Eukaryota</taxon>
        <taxon>Metazoa</taxon>
        <taxon>Cnidaria</taxon>
        <taxon>Hydrozoa</taxon>
        <taxon>Hydroidolina</taxon>
        <taxon>Leptothecata</taxon>
        <taxon>Obeliida</taxon>
        <taxon>Clytiidae</taxon>
        <taxon>Clytia</taxon>
    </lineage>
</organism>
<dbReference type="PANTHER" id="PTHR12780">
    <property type="entry name" value="RNA POLYMERASE III DNA DIRECTED , 39KD SUBUNIT-RELATED"/>
    <property type="match status" value="1"/>
</dbReference>